<dbReference type="PANTHER" id="PTHR28047:SF5">
    <property type="entry name" value="PROTEIN DCG1"/>
    <property type="match status" value="1"/>
</dbReference>
<protein>
    <submittedName>
        <fullName evidence="2">Aspartate/glutamate racemase family protein</fullName>
    </submittedName>
</protein>
<evidence type="ECO:0000256" key="1">
    <source>
        <dbReference type="ARBA" id="ARBA00038414"/>
    </source>
</evidence>
<dbReference type="Gene3D" id="3.40.50.12500">
    <property type="match status" value="1"/>
</dbReference>
<reference evidence="2 3" key="1">
    <citation type="submission" date="2023-04" db="EMBL/GenBank/DDBJ databases">
        <title>Australian commercial rhizobial inoculants.</title>
        <authorList>
            <person name="Kohlmeier M.G."/>
            <person name="O'Hara G.W."/>
            <person name="Colombi E."/>
            <person name="Ramsay J.P."/>
            <person name="Terpolilli J."/>
        </authorList>
    </citation>
    <scope>NUCLEOTIDE SEQUENCE [LARGE SCALE GENOMIC DNA]</scope>
    <source>
        <strain evidence="2 3">CB627</strain>
    </source>
</reference>
<dbReference type="InterPro" id="IPR053714">
    <property type="entry name" value="Iso_Racemase_Enz_sf"/>
</dbReference>
<dbReference type="InterPro" id="IPR052186">
    <property type="entry name" value="Hydantoin_racemase-like"/>
</dbReference>
<organism evidence="2 3">
    <name type="scientific">Bradyrhizobium brasilense</name>
    <dbReference type="NCBI Taxonomy" id="1419277"/>
    <lineage>
        <taxon>Bacteria</taxon>
        <taxon>Pseudomonadati</taxon>
        <taxon>Pseudomonadota</taxon>
        <taxon>Alphaproteobacteria</taxon>
        <taxon>Hyphomicrobiales</taxon>
        <taxon>Nitrobacteraceae</taxon>
        <taxon>Bradyrhizobium</taxon>
    </lineage>
</organism>
<dbReference type="InterPro" id="IPR015942">
    <property type="entry name" value="Asp/Glu/hydantoin_racemase"/>
</dbReference>
<evidence type="ECO:0000313" key="2">
    <source>
        <dbReference type="EMBL" id="WFU65500.1"/>
    </source>
</evidence>
<gene>
    <name evidence="2" type="ORF">QA636_08260</name>
</gene>
<dbReference type="EMBL" id="CP121646">
    <property type="protein sequence ID" value="WFU65500.1"/>
    <property type="molecule type" value="Genomic_DNA"/>
</dbReference>
<proteinExistence type="inferred from homology"/>
<comment type="similarity">
    <text evidence="1">Belongs to the HyuE racemase family.</text>
</comment>
<dbReference type="Proteomes" id="UP001221546">
    <property type="component" value="Chromosome"/>
</dbReference>
<dbReference type="RefSeq" id="WP_076826889.1">
    <property type="nucleotide sequence ID" value="NZ_CP121646.1"/>
</dbReference>
<evidence type="ECO:0000313" key="3">
    <source>
        <dbReference type="Proteomes" id="UP001221546"/>
    </source>
</evidence>
<accession>A0ABY8JIU0</accession>
<dbReference type="PANTHER" id="PTHR28047">
    <property type="entry name" value="PROTEIN DCG1"/>
    <property type="match status" value="1"/>
</dbReference>
<sequence>MSAAMLGKGSTPRIWHQSVNELDHLEVYKRALEAHAAEILGDDAEIVVHGLPSGSYAGASATAVLGNAFAYHRILSRVIDNAITAERQGYDAFVIGSFSEPFLREIRSAVDIPVASLTESGLLVGCSLGSYVALISNAPAVQWMTKVAVDKHKLAARVLEVAAMDPPLDEPQLARAYADPAPVIANFAAAAERLVARGADVIIPAEGVLAELLVRHGVHRIAGAPVMDVFAVTWAYALMQIRLWSKAQLGVGRSWHHRRDDAAIVARFWQGDAQ</sequence>
<name>A0ABY8JIU0_9BRAD</name>
<dbReference type="Pfam" id="PF01177">
    <property type="entry name" value="Asp_Glu_race"/>
    <property type="match status" value="1"/>
</dbReference>
<keyword evidence="3" id="KW-1185">Reference proteome</keyword>